<evidence type="ECO:0000313" key="2">
    <source>
        <dbReference type="EMBL" id="UYV98432.1"/>
    </source>
</evidence>
<protein>
    <recommendedName>
        <fullName evidence="4">DUF91 domain-containing protein</fullName>
    </recommendedName>
</protein>
<keyword evidence="1" id="KW-0732">Signal</keyword>
<dbReference type="PROSITE" id="PS51257">
    <property type="entry name" value="PROKAR_LIPOPROTEIN"/>
    <property type="match status" value="1"/>
</dbReference>
<feature type="signal peptide" evidence="1">
    <location>
        <begin position="1"/>
        <end position="28"/>
    </location>
</feature>
<evidence type="ECO:0000313" key="3">
    <source>
        <dbReference type="Proteomes" id="UP001163293"/>
    </source>
</evidence>
<dbReference type="RefSeq" id="WP_175430147.1">
    <property type="nucleotide sequence ID" value="NZ_CP043010.1"/>
</dbReference>
<dbReference type="AlphaFoldDB" id="A0AAX3ELQ1"/>
<reference evidence="2" key="1">
    <citation type="submission" date="2022-07" db="EMBL/GenBank/DDBJ databases">
        <authorList>
            <person name="Wu T."/>
        </authorList>
    </citation>
    <scope>NUCLEOTIDE SEQUENCE</scope>
    <source>
        <strain evidence="2">SD-1</strain>
    </source>
</reference>
<proteinExistence type="predicted"/>
<feature type="chain" id="PRO_5043544970" description="DUF91 domain-containing protein" evidence="1">
    <location>
        <begin position="29"/>
        <end position="132"/>
    </location>
</feature>
<dbReference type="CDD" id="cd22341">
    <property type="entry name" value="NucS-like"/>
    <property type="match status" value="1"/>
</dbReference>
<name>A0AAX3ELQ1_PAEUR</name>
<accession>A0AAX3ELQ1</accession>
<dbReference type="InterPro" id="IPR011856">
    <property type="entry name" value="tRNA_endonuc-like_dom_sf"/>
</dbReference>
<keyword evidence="3" id="KW-1185">Reference proteome</keyword>
<dbReference type="Gene3D" id="3.40.1350.10">
    <property type="match status" value="1"/>
</dbReference>
<dbReference type="Proteomes" id="UP001163293">
    <property type="component" value="Chromosome"/>
</dbReference>
<evidence type="ECO:0000256" key="1">
    <source>
        <dbReference type="SAM" id="SignalP"/>
    </source>
</evidence>
<organism evidence="2 3">
    <name type="scientific">Paenarthrobacter ureafaciens</name>
    <dbReference type="NCBI Taxonomy" id="37931"/>
    <lineage>
        <taxon>Bacteria</taxon>
        <taxon>Bacillati</taxon>
        <taxon>Actinomycetota</taxon>
        <taxon>Actinomycetes</taxon>
        <taxon>Micrococcales</taxon>
        <taxon>Micrococcaceae</taxon>
        <taxon>Paenarthrobacter</taxon>
    </lineage>
</organism>
<gene>
    <name evidence="2" type="ORF">NL394_04170</name>
</gene>
<dbReference type="GO" id="GO:0004519">
    <property type="term" value="F:endonuclease activity"/>
    <property type="evidence" value="ECO:0007669"/>
    <property type="project" value="InterPro"/>
</dbReference>
<dbReference type="InterPro" id="IPR002793">
    <property type="entry name" value="Endonuclease_NucS"/>
</dbReference>
<dbReference type="EMBL" id="CP101185">
    <property type="protein sequence ID" value="UYV98432.1"/>
    <property type="molecule type" value="Genomic_DNA"/>
</dbReference>
<evidence type="ECO:0008006" key="4">
    <source>
        <dbReference type="Google" id="ProtNLM"/>
    </source>
</evidence>
<sequence length="132" mass="14538">MFRRVRAIPLLAALVVMALALTSCDLFARKGSPPSESVVGDNGADLTIAGVHISKDGKRILVIELKRGRASDAVVGQIQRYMGFVQDTMLEPGQGVEGLIIALDDDKKIRRALSVASNIRFMRYRVEFHLEE</sequence>
<dbReference type="GO" id="GO:0003676">
    <property type="term" value="F:nucleic acid binding"/>
    <property type="evidence" value="ECO:0007669"/>
    <property type="project" value="InterPro"/>
</dbReference>